<dbReference type="Pfam" id="PF07228">
    <property type="entry name" value="SpoIIE"/>
    <property type="match status" value="1"/>
</dbReference>
<dbReference type="InterPro" id="IPR036457">
    <property type="entry name" value="PPM-type-like_dom_sf"/>
</dbReference>
<dbReference type="Proteomes" id="UP000237819">
    <property type="component" value="Unassembled WGS sequence"/>
</dbReference>
<dbReference type="PANTHER" id="PTHR43156:SF2">
    <property type="entry name" value="STAGE II SPORULATION PROTEIN E"/>
    <property type="match status" value="1"/>
</dbReference>
<feature type="domain" description="PPM-type phosphatase" evidence="4">
    <location>
        <begin position="162"/>
        <end position="378"/>
    </location>
</feature>
<dbReference type="SUPFAM" id="SSF81606">
    <property type="entry name" value="PP2C-like"/>
    <property type="match status" value="1"/>
</dbReference>
<evidence type="ECO:0000256" key="3">
    <source>
        <dbReference type="SAM" id="Phobius"/>
    </source>
</evidence>
<feature type="transmembrane region" description="Helical" evidence="3">
    <location>
        <begin position="57"/>
        <end position="79"/>
    </location>
</feature>
<name>A0A2S8GGE4_9BACT</name>
<keyword evidence="3" id="KW-0472">Membrane</keyword>
<dbReference type="PANTHER" id="PTHR43156">
    <property type="entry name" value="STAGE II SPORULATION PROTEIN E-RELATED"/>
    <property type="match status" value="1"/>
</dbReference>
<evidence type="ECO:0000313" key="5">
    <source>
        <dbReference type="EMBL" id="PQO43519.1"/>
    </source>
</evidence>
<dbReference type="EMBL" id="PUHZ01000023">
    <property type="protein sequence ID" value="PQO43519.1"/>
    <property type="molecule type" value="Genomic_DNA"/>
</dbReference>
<feature type="transmembrane region" description="Helical" evidence="3">
    <location>
        <begin position="91"/>
        <end position="116"/>
    </location>
</feature>
<evidence type="ECO:0000259" key="4">
    <source>
        <dbReference type="SMART" id="SM00331"/>
    </source>
</evidence>
<dbReference type="Gene3D" id="3.60.40.10">
    <property type="entry name" value="PPM-type phosphatase domain"/>
    <property type="match status" value="1"/>
</dbReference>
<proteinExistence type="predicted"/>
<keyword evidence="1" id="KW-0378">Hydrolase</keyword>
<evidence type="ECO:0000256" key="1">
    <source>
        <dbReference type="ARBA" id="ARBA00022801"/>
    </source>
</evidence>
<keyword evidence="3" id="KW-1133">Transmembrane helix</keyword>
<feature type="coiled-coil region" evidence="2">
    <location>
        <begin position="116"/>
        <end position="143"/>
    </location>
</feature>
<reference evidence="5 6" key="1">
    <citation type="submission" date="2018-02" db="EMBL/GenBank/DDBJ databases">
        <title>Comparative genomes isolates from brazilian mangrove.</title>
        <authorList>
            <person name="Araujo J.E."/>
            <person name="Taketani R.G."/>
            <person name="Silva M.C.P."/>
            <person name="Loureco M.V."/>
            <person name="Andreote F.D."/>
        </authorList>
    </citation>
    <scope>NUCLEOTIDE SEQUENCE [LARGE SCALE GENOMIC DNA]</scope>
    <source>
        <strain evidence="5 6">Nap-Phe MGV</strain>
    </source>
</reference>
<evidence type="ECO:0000256" key="2">
    <source>
        <dbReference type="SAM" id="Coils"/>
    </source>
</evidence>
<keyword evidence="2" id="KW-0175">Coiled coil</keyword>
<sequence length="379" mass="41814">MNRQVRCGTIRAYLLFPATTTKMTAFKFVLGLAAAFQLVSVVLALRLNAIYRRRFAWLFISGAAVLMLVGMFASMWRVWDMAPTVENHPAIWAECLATLMMAILFFAGIATIEPIFKENEEARKSAEHENERLSAAVQHTLEEMILARQIQQNFLPKKPPEAEGYDVAAISLPAEWTSGDYFDFHETDDGKLIAVIADVSGHGVGPALLMSSARSYFREIVQHYEQPGEILSRWNKVISSEIKFGDFITAWVAVIDLEKHVLTFAGAGHNAWLVSRDGAVQDLEGVGPPLGVVGDFEFTCSAEVPLQPGQILLMATDGIPETENLAGQQWGNERMLSIIHARRGQPAERIVADMVDAVSGFAPDTPRRDDVTAIVVKVA</sequence>
<feature type="transmembrane region" description="Helical" evidence="3">
    <location>
        <begin position="25"/>
        <end position="45"/>
    </location>
</feature>
<gene>
    <name evidence="5" type="ORF">C5Y93_22980</name>
</gene>
<dbReference type="GO" id="GO:0016791">
    <property type="term" value="F:phosphatase activity"/>
    <property type="evidence" value="ECO:0007669"/>
    <property type="project" value="TreeGrafter"/>
</dbReference>
<evidence type="ECO:0000313" key="6">
    <source>
        <dbReference type="Proteomes" id="UP000237819"/>
    </source>
</evidence>
<dbReference type="InterPro" id="IPR001932">
    <property type="entry name" value="PPM-type_phosphatase-like_dom"/>
</dbReference>
<dbReference type="AlphaFoldDB" id="A0A2S8GGE4"/>
<protein>
    <recommendedName>
        <fullName evidence="4">PPM-type phosphatase domain-containing protein</fullName>
    </recommendedName>
</protein>
<comment type="caution">
    <text evidence="5">The sequence shown here is derived from an EMBL/GenBank/DDBJ whole genome shotgun (WGS) entry which is preliminary data.</text>
</comment>
<organism evidence="5 6">
    <name type="scientific">Blastopirellula marina</name>
    <dbReference type="NCBI Taxonomy" id="124"/>
    <lineage>
        <taxon>Bacteria</taxon>
        <taxon>Pseudomonadati</taxon>
        <taxon>Planctomycetota</taxon>
        <taxon>Planctomycetia</taxon>
        <taxon>Pirellulales</taxon>
        <taxon>Pirellulaceae</taxon>
        <taxon>Blastopirellula</taxon>
    </lineage>
</organism>
<keyword evidence="3" id="KW-0812">Transmembrane</keyword>
<dbReference type="InterPro" id="IPR052016">
    <property type="entry name" value="Bact_Sigma-Reg"/>
</dbReference>
<dbReference type="SMART" id="SM00331">
    <property type="entry name" value="PP2C_SIG"/>
    <property type="match status" value="1"/>
</dbReference>
<accession>A0A2S8GGE4</accession>